<sequence>MAGEKEFDISLPLQTIETLNSLSSYSDFVETKLRKEVQLYNDLTAKYKAGDFFSCPKEIYGKDFVNLSRMTLLNSIYAFTEYMLVETCLNHASLVETKIEKFKDWKGNNDICKAQYYLTSVDSTHFKQFKAEFALLNECRLVRNKFAHKGGKASNLKNTIKYFHKKLGIDSIKTESDFIIIGEKFCDGVIENNIKLTKGIAEWAYTLEVNGPRRK</sequence>
<name>A0ABM6ISK5_9BACL</name>
<dbReference type="Proteomes" id="UP000189661">
    <property type="component" value="Chromosome"/>
</dbReference>
<keyword evidence="2" id="KW-1185">Reference proteome</keyword>
<organism evidence="1 2">
    <name type="scientific">Planococcus faecalis</name>
    <dbReference type="NCBI Taxonomy" id="1598147"/>
    <lineage>
        <taxon>Bacteria</taxon>
        <taxon>Bacillati</taxon>
        <taxon>Bacillota</taxon>
        <taxon>Bacilli</taxon>
        <taxon>Bacillales</taxon>
        <taxon>Caryophanaceae</taxon>
        <taxon>Planococcus</taxon>
    </lineage>
</organism>
<evidence type="ECO:0000313" key="1">
    <source>
        <dbReference type="EMBL" id="AQU79571.1"/>
    </source>
</evidence>
<proteinExistence type="predicted"/>
<evidence type="ECO:0000313" key="2">
    <source>
        <dbReference type="Proteomes" id="UP000189661"/>
    </source>
</evidence>
<gene>
    <name evidence="1" type="ORF">AJGP001_10005</name>
</gene>
<dbReference type="EMBL" id="CP019401">
    <property type="protein sequence ID" value="AQU79571.1"/>
    <property type="molecule type" value="Genomic_DNA"/>
</dbReference>
<protein>
    <recommendedName>
        <fullName evidence="3">RiboL-PSP-HEPN domain-containing protein</fullName>
    </recommendedName>
</protein>
<evidence type="ECO:0008006" key="3">
    <source>
        <dbReference type="Google" id="ProtNLM"/>
    </source>
</evidence>
<accession>A0ABM6ISK5</accession>
<dbReference type="RefSeq" id="WP_071153765.1">
    <property type="nucleotide sequence ID" value="NZ_CP019401.1"/>
</dbReference>
<reference evidence="1 2" key="1">
    <citation type="submission" date="2017-01" db="EMBL/GenBank/DDBJ databases">
        <title>Planococcus faecalis genome complete sequence.</title>
        <authorList>
            <person name="Lee P.C."/>
        </authorList>
    </citation>
    <scope>NUCLEOTIDE SEQUENCE [LARGE SCALE GENOMIC DNA]</scope>
    <source>
        <strain evidence="1 2">AJ003</strain>
    </source>
</reference>